<reference evidence="3 4" key="1">
    <citation type="submission" date="2020-04" db="EMBL/GenBank/DDBJ databases">
        <authorList>
            <person name="De Canck E."/>
        </authorList>
    </citation>
    <scope>NUCLEOTIDE SEQUENCE [LARGE SCALE GENOMIC DNA]</scope>
    <source>
        <strain evidence="3 4">LMG 26858</strain>
    </source>
</reference>
<feature type="region of interest" description="Disordered" evidence="1">
    <location>
        <begin position="242"/>
        <end position="264"/>
    </location>
</feature>
<proteinExistence type="predicted"/>
<sequence>MTMEFADILNTLDSRLPCGEDLEYDADFLQLQQAAAGRDEQQFGSTIIAAQPPDWHEVERLARALLERTRDLRIIGLLTSAWTEIRGLPGYGDGLALAVDTLERYWEPLHPRLDCVGEDDPMPRMNALAAFGDMQGCARSLRSASLISGVHGQLTVRDTEALLDGSRQDADGYPGGRPRLVERLRQAWTQGDADVQALASAADALRRIQKLVTDKLGAAWAPDYAAILRTLDLVLDAARDPQSLRPGAAPPEEARAATEAPATQQVASAADHAACWQDATIRSRDEAVAMLAKVCAYFEANEPGHPAPYLIRRAQQLIPMSFHDIIRNLAPQGLEQFEAWLPRTEDNRQDP</sequence>
<dbReference type="PANTHER" id="PTHR37951">
    <property type="entry name" value="CYTOPLASMIC PROTEIN-RELATED"/>
    <property type="match status" value="1"/>
</dbReference>
<dbReference type="InterPro" id="IPR017740">
    <property type="entry name" value="TssA-like"/>
</dbReference>
<evidence type="ECO:0000256" key="1">
    <source>
        <dbReference type="SAM" id="MobiDB-lite"/>
    </source>
</evidence>
<dbReference type="Pfam" id="PF06812">
    <property type="entry name" value="ImpA_N"/>
    <property type="match status" value="1"/>
</dbReference>
<dbReference type="PANTHER" id="PTHR37951:SF1">
    <property type="entry name" value="TYPE VI SECRETION SYSTEM COMPONENT TSSA1"/>
    <property type="match status" value="1"/>
</dbReference>
<accession>A0A6S7DPQ5</accession>
<dbReference type="EMBL" id="CADILG010000002">
    <property type="protein sequence ID" value="CAB3828164.1"/>
    <property type="molecule type" value="Genomic_DNA"/>
</dbReference>
<dbReference type="NCBIfam" id="TIGR03363">
    <property type="entry name" value="VI_chp_8"/>
    <property type="match status" value="1"/>
</dbReference>
<evidence type="ECO:0000313" key="4">
    <source>
        <dbReference type="Proteomes" id="UP000494117"/>
    </source>
</evidence>
<evidence type="ECO:0000313" key="3">
    <source>
        <dbReference type="EMBL" id="CAB3828164.1"/>
    </source>
</evidence>
<organism evidence="3 4">
    <name type="scientific">Achromobacter anxifer</name>
    <dbReference type="NCBI Taxonomy" id="1287737"/>
    <lineage>
        <taxon>Bacteria</taxon>
        <taxon>Pseudomonadati</taxon>
        <taxon>Pseudomonadota</taxon>
        <taxon>Betaproteobacteria</taxon>
        <taxon>Burkholderiales</taxon>
        <taxon>Alcaligenaceae</taxon>
        <taxon>Achromobacter</taxon>
    </lineage>
</organism>
<feature type="domain" description="ImpA N-terminal" evidence="2">
    <location>
        <begin position="12"/>
        <end position="131"/>
    </location>
</feature>
<keyword evidence="4" id="KW-1185">Reference proteome</keyword>
<gene>
    <name evidence="3" type="ORF">LMG26858_00553</name>
</gene>
<name>A0A6S7DPQ5_9BURK</name>
<dbReference type="InterPro" id="IPR010657">
    <property type="entry name" value="ImpA_N"/>
</dbReference>
<evidence type="ECO:0000259" key="2">
    <source>
        <dbReference type="Pfam" id="PF06812"/>
    </source>
</evidence>
<dbReference type="Proteomes" id="UP000494117">
    <property type="component" value="Unassembled WGS sequence"/>
</dbReference>
<dbReference type="AlphaFoldDB" id="A0A6S7DPQ5"/>
<protein>
    <recommendedName>
        <fullName evidence="2">ImpA N-terminal domain-containing protein</fullName>
    </recommendedName>
</protein>